<evidence type="ECO:0000256" key="3">
    <source>
        <dbReference type="ARBA" id="ARBA00022833"/>
    </source>
</evidence>
<evidence type="ECO:0000313" key="7">
    <source>
        <dbReference type="Proteomes" id="UP001607302"/>
    </source>
</evidence>
<dbReference type="InterPro" id="IPR013083">
    <property type="entry name" value="Znf_RING/FYVE/PHD"/>
</dbReference>
<dbReference type="InterPro" id="IPR047134">
    <property type="entry name" value="RNF4"/>
</dbReference>
<dbReference type="GO" id="GO:0008270">
    <property type="term" value="F:zinc ion binding"/>
    <property type="evidence" value="ECO:0007669"/>
    <property type="project" value="UniProtKB-KW"/>
</dbReference>
<dbReference type="InterPro" id="IPR001841">
    <property type="entry name" value="Znf_RING"/>
</dbReference>
<name>A0ABD2A8T7_VESSQ</name>
<dbReference type="AlphaFoldDB" id="A0ABD2A8T7"/>
<feature type="domain" description="RING-type" evidence="5">
    <location>
        <begin position="153"/>
        <end position="194"/>
    </location>
</feature>
<proteinExistence type="predicted"/>
<organism evidence="6 7">
    <name type="scientific">Vespula squamosa</name>
    <name type="common">Southern yellow jacket</name>
    <name type="synonym">Wasp</name>
    <dbReference type="NCBI Taxonomy" id="30214"/>
    <lineage>
        <taxon>Eukaryota</taxon>
        <taxon>Metazoa</taxon>
        <taxon>Ecdysozoa</taxon>
        <taxon>Arthropoda</taxon>
        <taxon>Hexapoda</taxon>
        <taxon>Insecta</taxon>
        <taxon>Pterygota</taxon>
        <taxon>Neoptera</taxon>
        <taxon>Endopterygota</taxon>
        <taxon>Hymenoptera</taxon>
        <taxon>Apocrita</taxon>
        <taxon>Aculeata</taxon>
        <taxon>Vespoidea</taxon>
        <taxon>Vespidae</taxon>
        <taxon>Vespinae</taxon>
        <taxon>Vespula</taxon>
    </lineage>
</organism>
<accession>A0ABD2A8T7</accession>
<evidence type="ECO:0000256" key="2">
    <source>
        <dbReference type="ARBA" id="ARBA00022771"/>
    </source>
</evidence>
<dbReference type="Proteomes" id="UP001607302">
    <property type="component" value="Unassembled WGS sequence"/>
</dbReference>
<protein>
    <submittedName>
        <fullName evidence="6">E3 ubiquitin-protein ligase RNF4-like</fullName>
    </submittedName>
</protein>
<evidence type="ECO:0000313" key="6">
    <source>
        <dbReference type="EMBL" id="KAL2717044.1"/>
    </source>
</evidence>
<keyword evidence="7" id="KW-1185">Reference proteome</keyword>
<dbReference type="PROSITE" id="PS00518">
    <property type="entry name" value="ZF_RING_1"/>
    <property type="match status" value="1"/>
</dbReference>
<dbReference type="InterPro" id="IPR017907">
    <property type="entry name" value="Znf_RING_CS"/>
</dbReference>
<keyword evidence="1" id="KW-0479">Metal-binding</keyword>
<dbReference type="PANTHER" id="PTHR23041:SF78">
    <property type="entry name" value="E3 UBIQUITIN-PROTEIN LIGASE RNF4"/>
    <property type="match status" value="1"/>
</dbReference>
<dbReference type="SUPFAM" id="SSF57850">
    <property type="entry name" value="RING/U-box"/>
    <property type="match status" value="1"/>
</dbReference>
<keyword evidence="2 4" id="KW-0863">Zinc-finger</keyword>
<reference evidence="6 7" key="1">
    <citation type="journal article" date="2024" name="Ann. Entomol. Soc. Am.">
        <title>Genomic analyses of the southern and eastern yellowjacket wasps (Hymenoptera: Vespidae) reveal evolutionary signatures of social life.</title>
        <authorList>
            <person name="Catto M.A."/>
            <person name="Caine P.B."/>
            <person name="Orr S.E."/>
            <person name="Hunt B.G."/>
            <person name="Goodisman M.A.D."/>
        </authorList>
    </citation>
    <scope>NUCLEOTIDE SEQUENCE [LARGE SCALE GENOMIC DNA]</scope>
    <source>
        <strain evidence="6">233</strain>
        <tissue evidence="6">Head and thorax</tissue>
    </source>
</reference>
<sequence>MASTQKNKMSSRSISSTIDIIDLTDESYLNRSSQPYNNASEDFSNSYGSMTRAQYNLSLQQEQTATLVSTVLDTIGTAIAITTSRNTNKRRNRNNGRRTRIRISSRSRTRTIDRSIIEESNEIIDVDDTASPQCSGPWCINDSSTVAPTALICAICLEELQSKRKPTTTSCGHIFCEECLRKVIREKKKCPTCQSKITQKSCTRLYF</sequence>
<gene>
    <name evidence="6" type="ORF">V1478_012744</name>
</gene>
<evidence type="ECO:0000259" key="5">
    <source>
        <dbReference type="PROSITE" id="PS50089"/>
    </source>
</evidence>
<comment type="caution">
    <text evidence="6">The sequence shown here is derived from an EMBL/GenBank/DDBJ whole genome shotgun (WGS) entry which is preliminary data.</text>
</comment>
<dbReference type="SMART" id="SM00184">
    <property type="entry name" value="RING"/>
    <property type="match status" value="1"/>
</dbReference>
<dbReference type="PROSITE" id="PS50089">
    <property type="entry name" value="ZF_RING_2"/>
    <property type="match status" value="1"/>
</dbReference>
<evidence type="ECO:0000256" key="1">
    <source>
        <dbReference type="ARBA" id="ARBA00022723"/>
    </source>
</evidence>
<dbReference type="Gene3D" id="3.30.40.10">
    <property type="entry name" value="Zinc/RING finger domain, C3HC4 (zinc finger)"/>
    <property type="match status" value="1"/>
</dbReference>
<keyword evidence="3" id="KW-0862">Zinc</keyword>
<dbReference type="Pfam" id="PF13639">
    <property type="entry name" value="zf-RING_2"/>
    <property type="match status" value="1"/>
</dbReference>
<dbReference type="PANTHER" id="PTHR23041">
    <property type="entry name" value="RING FINGER DOMAIN-CONTAINING"/>
    <property type="match status" value="1"/>
</dbReference>
<evidence type="ECO:0000256" key="4">
    <source>
        <dbReference type="PROSITE-ProRule" id="PRU00175"/>
    </source>
</evidence>
<dbReference type="EMBL" id="JAUDFV010000153">
    <property type="protein sequence ID" value="KAL2717044.1"/>
    <property type="molecule type" value="Genomic_DNA"/>
</dbReference>